<dbReference type="EMBL" id="BAAALF010000293">
    <property type="protein sequence ID" value="GAA1068989.1"/>
    <property type="molecule type" value="Genomic_DNA"/>
</dbReference>
<reference evidence="3" key="1">
    <citation type="journal article" date="2019" name="Int. J. Syst. Evol. Microbiol.">
        <title>The Global Catalogue of Microorganisms (GCM) 10K type strain sequencing project: providing services to taxonomists for standard genome sequencing and annotation.</title>
        <authorList>
            <consortium name="The Broad Institute Genomics Platform"/>
            <consortium name="The Broad Institute Genome Sequencing Center for Infectious Disease"/>
            <person name="Wu L."/>
            <person name="Ma J."/>
        </authorList>
    </citation>
    <scope>NUCLEOTIDE SEQUENCE [LARGE SCALE GENOMIC DNA]</scope>
    <source>
        <strain evidence="3">JCM 13004</strain>
    </source>
</reference>
<proteinExistence type="predicted"/>
<accession>A0ABP4DRX8</accession>
<name>A0ABP4DRX8_9ACTN</name>
<feature type="compositionally biased region" description="Polar residues" evidence="1">
    <location>
        <begin position="1"/>
        <end position="11"/>
    </location>
</feature>
<comment type="caution">
    <text evidence="2">The sequence shown here is derived from an EMBL/GenBank/DDBJ whole genome shotgun (WGS) entry which is preliminary data.</text>
</comment>
<evidence type="ECO:0000313" key="2">
    <source>
        <dbReference type="EMBL" id="GAA1068989.1"/>
    </source>
</evidence>
<gene>
    <name evidence="2" type="ORF">GCM10009665_75180</name>
</gene>
<evidence type="ECO:0000256" key="1">
    <source>
        <dbReference type="SAM" id="MobiDB-lite"/>
    </source>
</evidence>
<keyword evidence="3" id="KW-1185">Reference proteome</keyword>
<protein>
    <submittedName>
        <fullName evidence="2">Uncharacterized protein</fullName>
    </submittedName>
</protein>
<feature type="region of interest" description="Disordered" evidence="1">
    <location>
        <begin position="1"/>
        <end position="45"/>
    </location>
</feature>
<dbReference type="Proteomes" id="UP001500037">
    <property type="component" value="Unassembled WGS sequence"/>
</dbReference>
<evidence type="ECO:0000313" key="3">
    <source>
        <dbReference type="Proteomes" id="UP001500037"/>
    </source>
</evidence>
<organism evidence="2 3">
    <name type="scientific">Kitasatospora nipponensis</name>
    <dbReference type="NCBI Taxonomy" id="258049"/>
    <lineage>
        <taxon>Bacteria</taxon>
        <taxon>Bacillati</taxon>
        <taxon>Actinomycetota</taxon>
        <taxon>Actinomycetes</taxon>
        <taxon>Kitasatosporales</taxon>
        <taxon>Streptomycetaceae</taxon>
        <taxon>Kitasatospora</taxon>
    </lineage>
</organism>
<sequence length="451" mass="49500">MVSEGEGNTPSDPRAVSRPRPDPGRTRRATRPAGDSIPLSPAGAPTMTSAAMRFSVPATAQARVRQLVEATNARAAIHKLTAYTLDISAPFLADYQDVDGRVIGRRPTVTVTISGDIPRHQGWTVIARLDHDEEGETITSLFPGLPEQHAEAARQHRAIENFCQGCAVARHRTATYLARHENGEMRQLGTTCVEPYTGLPIKGLEALWRFGTLKDSDWDGDEGGIPADLRVPVAEVLRVAAAVVKQEGRFYSRSEQWKNTVPTADSVEAYFFDRKAPMEWRAGIDAEPDAANTAAAVRAWAVQGYGSLSEYRHKVGQLATGETVDPRHLPTLVSAIAGWHRDQEKEAIERAAQNSRPQGTVGERITTTATVTTVVELEERFYGYHAQRRRLIKFQDPQGNVYVWFSSAATVPGKGDEVELTGTVKDHSIYNETAQTVLTRCRVAEREPVAA</sequence>